<dbReference type="RefSeq" id="WP_067667138.1">
    <property type="nucleotide sequence ID" value="NZ_CBCSIK010000008.1"/>
</dbReference>
<comment type="similarity">
    <text evidence="1">Belongs to the short-chain dehydrogenases/reductases (SDR) family.</text>
</comment>
<dbReference type="PROSITE" id="PS00061">
    <property type="entry name" value="ADH_SHORT"/>
    <property type="match status" value="1"/>
</dbReference>
<accession>A0A151Y442</accession>
<dbReference type="PROSITE" id="PS51257">
    <property type="entry name" value="PROKAR_LIPOPROTEIN"/>
    <property type="match status" value="1"/>
</dbReference>
<evidence type="ECO:0000313" key="3">
    <source>
        <dbReference type="EMBL" id="KYQ72788.1"/>
    </source>
</evidence>
<dbReference type="PRINTS" id="PR00081">
    <property type="entry name" value="GDHRDH"/>
</dbReference>
<dbReference type="InterPro" id="IPR036291">
    <property type="entry name" value="NAD(P)-bd_dom_sf"/>
</dbReference>
<sequence>MSQQKQAIFITGAGSGIGLACTQLFIDKGFFVFGSVMSQQEQQQVNAQFHHDFMPILMDITQEQDIHNAFDLVKKHITSMKFRGLINIAGVIYNGPLMDVTKQQFEHILAVNTVAVHMMTKIFLPLLEAQDKVRNKVINISSQSGLRTLPFTGIYSASKFALEALSNAMRCEYSIFGIDVCLIEPGQIQTPMAKKILENVQIKPSHPIYAEPMQIFSERTQNSFSKGIPMEKIVDTIYTAFISSNAKSRYEIHSDFIRDAIIFRKMPIKLQKILLKKSLKL</sequence>
<dbReference type="InterPro" id="IPR002347">
    <property type="entry name" value="SDR_fam"/>
</dbReference>
<keyword evidence="4" id="KW-1185">Reference proteome</keyword>
<dbReference type="OrthoDB" id="9810935at2"/>
<dbReference type="PANTHER" id="PTHR44169:SF6">
    <property type="entry name" value="NADPH-DEPENDENT 1-ACYLDIHYDROXYACETONE PHOSPHATE REDUCTASE"/>
    <property type="match status" value="1"/>
</dbReference>
<dbReference type="Gene3D" id="3.40.50.720">
    <property type="entry name" value="NAD(P)-binding Rossmann-like Domain"/>
    <property type="match status" value="1"/>
</dbReference>
<dbReference type="Proteomes" id="UP000076276">
    <property type="component" value="Unassembled WGS sequence"/>
</dbReference>
<dbReference type="Pfam" id="PF00106">
    <property type="entry name" value="adh_short"/>
    <property type="match status" value="1"/>
</dbReference>
<dbReference type="SUPFAM" id="SSF51735">
    <property type="entry name" value="NAD(P)-binding Rossmann-fold domains"/>
    <property type="match status" value="1"/>
</dbReference>
<evidence type="ECO:0000256" key="2">
    <source>
        <dbReference type="ARBA" id="ARBA00023002"/>
    </source>
</evidence>
<dbReference type="AlphaFoldDB" id="A0A151Y442"/>
<dbReference type="PANTHER" id="PTHR44169">
    <property type="entry name" value="NADPH-DEPENDENT 1-ACYLDIHYDROXYACETONE PHOSPHATE REDUCTASE"/>
    <property type="match status" value="1"/>
</dbReference>
<evidence type="ECO:0008006" key="5">
    <source>
        <dbReference type="Google" id="ProtNLM"/>
    </source>
</evidence>
<dbReference type="GO" id="GO:0016491">
    <property type="term" value="F:oxidoreductase activity"/>
    <property type="evidence" value="ECO:0007669"/>
    <property type="project" value="UniProtKB-KW"/>
</dbReference>
<organism evidence="3 4">
    <name type="scientific">Acinetobacter pragensis</name>
    <dbReference type="NCBI Taxonomy" id="1806892"/>
    <lineage>
        <taxon>Bacteria</taxon>
        <taxon>Pseudomonadati</taxon>
        <taxon>Pseudomonadota</taxon>
        <taxon>Gammaproteobacteria</taxon>
        <taxon>Moraxellales</taxon>
        <taxon>Moraxellaceae</taxon>
        <taxon>Acinetobacter</taxon>
    </lineage>
</organism>
<dbReference type="STRING" id="1806892.AZH43_07990"/>
<reference evidence="3 4" key="1">
    <citation type="submission" date="2016-03" db="EMBL/GenBank/DDBJ databases">
        <title>Acinetobacter genomospecies 28 strain ANC 4149.</title>
        <authorList>
            <person name="Radolfova-Krizova L."/>
            <person name="Nemec A."/>
        </authorList>
    </citation>
    <scope>NUCLEOTIDE SEQUENCE [LARGE SCALE GENOMIC DNA]</scope>
    <source>
        <strain evidence="3 4">ANC 4149</strain>
    </source>
</reference>
<proteinExistence type="inferred from homology"/>
<evidence type="ECO:0000313" key="4">
    <source>
        <dbReference type="Proteomes" id="UP000076276"/>
    </source>
</evidence>
<comment type="caution">
    <text evidence="3">The sequence shown here is derived from an EMBL/GenBank/DDBJ whole genome shotgun (WGS) entry which is preliminary data.</text>
</comment>
<name>A0A151Y442_9GAMM</name>
<gene>
    <name evidence="3" type="ORF">AZH43_07990</name>
</gene>
<protein>
    <recommendedName>
        <fullName evidence="5">Short-chain dehydrogenase/reductase</fullName>
    </recommendedName>
</protein>
<dbReference type="InterPro" id="IPR020904">
    <property type="entry name" value="Sc_DH/Rdtase_CS"/>
</dbReference>
<keyword evidence="2" id="KW-0560">Oxidoreductase</keyword>
<evidence type="ECO:0000256" key="1">
    <source>
        <dbReference type="ARBA" id="ARBA00006484"/>
    </source>
</evidence>
<dbReference type="EMBL" id="LUAW01000013">
    <property type="protein sequence ID" value="KYQ72788.1"/>
    <property type="molecule type" value="Genomic_DNA"/>
</dbReference>